<feature type="region of interest" description="Disordered" evidence="1">
    <location>
        <begin position="816"/>
        <end position="853"/>
    </location>
</feature>
<organism evidence="2 3">
    <name type="scientific">Paludisphaera borealis</name>
    <dbReference type="NCBI Taxonomy" id="1387353"/>
    <lineage>
        <taxon>Bacteria</taxon>
        <taxon>Pseudomonadati</taxon>
        <taxon>Planctomycetota</taxon>
        <taxon>Planctomycetia</taxon>
        <taxon>Isosphaerales</taxon>
        <taxon>Isosphaeraceae</taxon>
        <taxon>Paludisphaera</taxon>
    </lineage>
</organism>
<feature type="region of interest" description="Disordered" evidence="1">
    <location>
        <begin position="302"/>
        <end position="322"/>
    </location>
</feature>
<feature type="region of interest" description="Disordered" evidence="1">
    <location>
        <begin position="683"/>
        <end position="704"/>
    </location>
</feature>
<evidence type="ECO:0000256" key="1">
    <source>
        <dbReference type="SAM" id="MobiDB-lite"/>
    </source>
</evidence>
<proteinExistence type="predicted"/>
<keyword evidence="3" id="KW-1185">Reference proteome</keyword>
<sequence>MSRSFITMHLRVVRCDLAFETLERRQVMSISVVTPTAPSQSGNTAAETSTVSSTAAEIQPLDKISVSPSDGQAFSVSSAPQTIIVEMKDARLSTLSVDTWWRDGSVFLVGVGSNGETFPIQNSSNPSVVIQDSTAHTATISFASPLAPGRYRIVLAGGDRSLSRLLDDGSWNYMEDQTLSEFQVMGKAPTLDDAVDLGAIGSNIQTIPGYLDIRGGTGVTLYKITLGTNQPLWRLGLQLDAQRIGSTLQAAITLFDQQGRALKASDSGTGLGTLVGDPYMFSALKPGVYYVGISGVGNLGGQPGGYDPRTGEPGISSRSQTGGPFHLEVVADPLTSSTEVTGFELQRDDSTSASPTGFTISFSDAIDPNSLQGDSLYVRDQQGQLFPVFLGPVADARFGKLTFYFSQPLTPGEYSLVVPREGGLTNLIGLTPVAADLPADVLATWTIQAPPAGTSGDGGGIPLGLTRLHDNVVGAVGTAVLASGGDITYRFIVPLGGTASLTTDVSIGTLRAQLVKDDGTVVIESDPDGRFNTPLAPGVYVLRLSAVGPESVAFGWQLQVDLNEAFQIGNAVGSAGALSLRMGGAVTPDAYGSPMGSGGPAPFSTVAGPVSISTLPSSFTVTVGAALVGRPSARNDAFSVVGPTVSGGLLALADSSRGLIAGILPAAAYGDDGQIRSPDGLLVKKDTSEKQSNLTEPGTLDDELRRTDGEEQGVQADALALLEADRLAEAARSVSPWLFRGVEDGLEALANGSWLDSMVLARTGGGDGVPDEAARGDDEHSGQVERATLGVPISLVVAAAAAFRFRQLSRKWWCQSPSKAKPTKSPQPSLWRGPRFMVPPHSRTSRSRTSHHV</sequence>
<dbReference type="Proteomes" id="UP000186309">
    <property type="component" value="Chromosome"/>
</dbReference>
<feature type="compositionally biased region" description="Basic residues" evidence="1">
    <location>
        <begin position="843"/>
        <end position="853"/>
    </location>
</feature>
<dbReference type="AlphaFoldDB" id="A0A1U7CPP8"/>
<evidence type="ECO:0000313" key="2">
    <source>
        <dbReference type="EMBL" id="APW60920.1"/>
    </source>
</evidence>
<protein>
    <submittedName>
        <fullName evidence="2">Uncharacterized protein</fullName>
    </submittedName>
</protein>
<reference evidence="3" key="1">
    <citation type="submission" date="2016-12" db="EMBL/GenBank/DDBJ databases">
        <title>Comparative genomics of four Isosphaeraceae planctomycetes: a common pool of plasmids and glycoside hydrolase genes.</title>
        <authorList>
            <person name="Ivanova A."/>
        </authorList>
    </citation>
    <scope>NUCLEOTIDE SEQUENCE [LARGE SCALE GENOMIC DNA]</scope>
    <source>
        <strain evidence="3">PX4</strain>
    </source>
</reference>
<dbReference type="KEGG" id="pbor:BSF38_02413"/>
<accession>A0A1U7CPP8</accession>
<gene>
    <name evidence="2" type="ORF">BSF38_02413</name>
</gene>
<dbReference type="EMBL" id="CP019082">
    <property type="protein sequence ID" value="APW60920.1"/>
    <property type="molecule type" value="Genomic_DNA"/>
</dbReference>
<name>A0A1U7CPP8_9BACT</name>
<evidence type="ECO:0000313" key="3">
    <source>
        <dbReference type="Proteomes" id="UP000186309"/>
    </source>
</evidence>